<evidence type="ECO:0000256" key="2">
    <source>
        <dbReference type="ARBA" id="ARBA00022553"/>
    </source>
</evidence>
<dbReference type="Gene3D" id="1.20.5.170">
    <property type="match status" value="1"/>
</dbReference>
<dbReference type="PROSITE" id="PS50217">
    <property type="entry name" value="BZIP"/>
    <property type="match status" value="1"/>
</dbReference>
<evidence type="ECO:0000313" key="8">
    <source>
        <dbReference type="EMBL" id="KAF2582741.1"/>
    </source>
</evidence>
<feature type="region of interest" description="Disordered" evidence="6">
    <location>
        <begin position="71"/>
        <end position="163"/>
    </location>
</feature>
<dbReference type="AlphaFoldDB" id="A0A8S9JKP2"/>
<keyword evidence="3" id="KW-0238">DNA-binding</keyword>
<feature type="compositionally biased region" description="Basic and acidic residues" evidence="6">
    <location>
        <begin position="22"/>
        <end position="43"/>
    </location>
</feature>
<dbReference type="Pfam" id="PF00170">
    <property type="entry name" value="bZIP_1"/>
    <property type="match status" value="1"/>
</dbReference>
<name>A0A8S9JKP2_BRACR</name>
<keyword evidence="2" id="KW-0597">Phosphoprotein</keyword>
<feature type="compositionally biased region" description="Polar residues" evidence="6">
    <location>
        <begin position="145"/>
        <end position="163"/>
    </location>
</feature>
<dbReference type="GO" id="GO:0003700">
    <property type="term" value="F:DNA-binding transcription factor activity"/>
    <property type="evidence" value="ECO:0007669"/>
    <property type="project" value="InterPro"/>
</dbReference>
<dbReference type="GO" id="GO:0005634">
    <property type="term" value="C:nucleus"/>
    <property type="evidence" value="ECO:0007669"/>
    <property type="project" value="UniProtKB-SubCell"/>
</dbReference>
<reference evidence="8" key="1">
    <citation type="submission" date="2019-12" db="EMBL/GenBank/DDBJ databases">
        <title>Genome sequencing and annotation of Brassica cretica.</title>
        <authorList>
            <person name="Studholme D.J."/>
            <person name="Sarris P.F."/>
        </authorList>
    </citation>
    <scope>NUCLEOTIDE SEQUENCE</scope>
    <source>
        <strain evidence="8">PFS-001/15</strain>
        <tissue evidence="8">Leaf</tissue>
    </source>
</reference>
<comment type="caution">
    <text evidence="8">The sequence shown here is derived from an EMBL/GenBank/DDBJ whole genome shotgun (WGS) entry which is preliminary data.</text>
</comment>
<evidence type="ECO:0000256" key="5">
    <source>
        <dbReference type="SAM" id="Coils"/>
    </source>
</evidence>
<protein>
    <recommendedName>
        <fullName evidence="7">BZIP domain-containing protein</fullName>
    </recommendedName>
</protein>
<dbReference type="PROSITE" id="PS00036">
    <property type="entry name" value="BZIP_BASIC"/>
    <property type="match status" value="1"/>
</dbReference>
<evidence type="ECO:0000256" key="6">
    <source>
        <dbReference type="SAM" id="MobiDB-lite"/>
    </source>
</evidence>
<dbReference type="InterPro" id="IPR004827">
    <property type="entry name" value="bZIP"/>
</dbReference>
<feature type="region of interest" description="Disordered" evidence="6">
    <location>
        <begin position="544"/>
        <end position="565"/>
    </location>
</feature>
<dbReference type="EMBL" id="QGKW02001660">
    <property type="protein sequence ID" value="KAF2582741.1"/>
    <property type="molecule type" value="Genomic_DNA"/>
</dbReference>
<dbReference type="InterPro" id="IPR043452">
    <property type="entry name" value="BZIP46-like"/>
</dbReference>
<evidence type="ECO:0000313" key="9">
    <source>
        <dbReference type="Proteomes" id="UP000712281"/>
    </source>
</evidence>
<organism evidence="8 9">
    <name type="scientific">Brassica cretica</name>
    <name type="common">Mustard</name>
    <dbReference type="NCBI Taxonomy" id="69181"/>
    <lineage>
        <taxon>Eukaryota</taxon>
        <taxon>Viridiplantae</taxon>
        <taxon>Streptophyta</taxon>
        <taxon>Embryophyta</taxon>
        <taxon>Tracheophyta</taxon>
        <taxon>Spermatophyta</taxon>
        <taxon>Magnoliopsida</taxon>
        <taxon>eudicotyledons</taxon>
        <taxon>Gunneridae</taxon>
        <taxon>Pentapetalae</taxon>
        <taxon>rosids</taxon>
        <taxon>malvids</taxon>
        <taxon>Brassicales</taxon>
        <taxon>Brassicaceae</taxon>
        <taxon>Brassiceae</taxon>
        <taxon>Brassica</taxon>
    </lineage>
</organism>
<dbReference type="GO" id="GO:0045893">
    <property type="term" value="P:positive regulation of DNA-templated transcription"/>
    <property type="evidence" value="ECO:0007669"/>
    <property type="project" value="InterPro"/>
</dbReference>
<evidence type="ECO:0000256" key="4">
    <source>
        <dbReference type="ARBA" id="ARBA00023242"/>
    </source>
</evidence>
<gene>
    <name evidence="8" type="ORF">F2Q68_00004708</name>
</gene>
<proteinExistence type="predicted"/>
<dbReference type="PANTHER" id="PTHR22952">
    <property type="entry name" value="CAMP-RESPONSE ELEMENT BINDING PROTEIN-RELATED"/>
    <property type="match status" value="1"/>
</dbReference>
<dbReference type="InterPro" id="IPR046347">
    <property type="entry name" value="bZIP_sf"/>
</dbReference>
<dbReference type="SUPFAM" id="SSF57959">
    <property type="entry name" value="Leucine zipper domain"/>
    <property type="match status" value="1"/>
</dbReference>
<evidence type="ECO:0000259" key="7">
    <source>
        <dbReference type="PROSITE" id="PS50217"/>
    </source>
</evidence>
<feature type="region of interest" description="Disordered" evidence="6">
    <location>
        <begin position="503"/>
        <end position="523"/>
    </location>
</feature>
<evidence type="ECO:0000256" key="1">
    <source>
        <dbReference type="ARBA" id="ARBA00004123"/>
    </source>
</evidence>
<dbReference type="SMART" id="SM00338">
    <property type="entry name" value="BRLZ"/>
    <property type="match status" value="1"/>
</dbReference>
<keyword evidence="4" id="KW-0539">Nucleus</keyword>
<keyword evidence="5" id="KW-0175">Coiled coil</keyword>
<dbReference type="Proteomes" id="UP000712281">
    <property type="component" value="Unassembled WGS sequence"/>
</dbReference>
<dbReference type="PANTHER" id="PTHR22952:SF395">
    <property type="entry name" value="ABSCISIC ACID-INSENSITIVE 5-LIKE PROTEIN 1"/>
    <property type="match status" value="1"/>
</dbReference>
<accession>A0A8S9JKP2</accession>
<dbReference type="GO" id="GO:0003677">
    <property type="term" value="F:DNA binding"/>
    <property type="evidence" value="ECO:0007669"/>
    <property type="project" value="UniProtKB-KW"/>
</dbReference>
<feature type="coiled-coil region" evidence="5">
    <location>
        <begin position="698"/>
        <end position="728"/>
    </location>
</feature>
<feature type="domain" description="BZIP" evidence="7">
    <location>
        <begin position="673"/>
        <end position="725"/>
    </location>
</feature>
<feature type="region of interest" description="Disordered" evidence="6">
    <location>
        <begin position="1"/>
        <end position="56"/>
    </location>
</feature>
<evidence type="ECO:0000256" key="3">
    <source>
        <dbReference type="ARBA" id="ARBA00023125"/>
    </source>
</evidence>
<comment type="subcellular location">
    <subcellularLocation>
        <location evidence="1">Nucleus</location>
    </subcellularLocation>
</comment>
<sequence>MTHEKFAAKHPHPPSPIYVNIDRSDPVIDRSDPVIDRHQETPIDRQPPAPIDRRTPLTYRVKMPKIYVERLNAHRPKPKPSANPPETITTPSDDGADPMEVDKVPTGRTLRRRKEKVASIETHTAIPIDSAQQKSTDAAEEESVDNSQGEWENDYYNPTTATHNMHTEEYDEDYEEERAIEQRATLDKEDRLLHHSFWKEKSPSIDRNGSTSIDTQLHQPNRLRASTDIAYYPSINTNVDATRDGDYSIGSWADDRYHESYAVETAYRDQGADELHEGFTYEELFNMKRHDETDQKRAEAAWERTHFSHPIDRAIPPSININPSTSIDINHTTSIESVQNQKPLADILQRANGADNLFVQQHNFPEHQQKVTKEFYDIAGGIDKRFQQRSQYPTRPSIDVDVSTSVDRRPKFGRRTFDLFGLKTMPGLESETSTFHVFNHDLQTQLQTYPQETAVEEHPPVGRQNSIMSLTLDEIQMKSGKSFGAMNMDELLANMWMTVEENNGGGAGAQQDGEKPTIVPRQGSLSVPVPLCKKTVEEVWFEIQNGVQQPPPSSIAGQNPDEDNRRQQTLGEITLEDFLVKAGVVQEPLKTTMKMSSSDFGYNPEFGVGLHCQTQNNYGDNRTGYNENRPFYSGMGESSSCMTGKERSDQYLTGLNAFRIQKRIIDGPPEILMERRQRRMIKNRESAARSRARRQAYTVELELELNQLTEENLKLKKIVEENEKERRQEVMNRSTQITKEKNGDKLRRIRRMASAGW</sequence>